<dbReference type="KEGG" id="alkq:M9189_11715"/>
<dbReference type="InterPro" id="IPR038461">
    <property type="entry name" value="Schlafen_AlbA_2_dom_sf"/>
</dbReference>
<evidence type="ECO:0000313" key="2">
    <source>
        <dbReference type="EMBL" id="URW79519.1"/>
    </source>
</evidence>
<reference evidence="2" key="2">
    <citation type="submission" date="2022-06" db="EMBL/GenBank/DDBJ databases">
        <title>Xiashengella guii gen. nov. sp. nov., a bacterium isolated form anaerobic digestion tank.</title>
        <authorList>
            <person name="Huang H."/>
        </authorList>
    </citation>
    <scope>NUCLEOTIDE SEQUENCE</scope>
    <source>
        <strain evidence="2">Ai-910</strain>
    </source>
</reference>
<sequence>MTYQELLEIIANPENSKVEFKLDSERPERIAKEIVAFANFRGGRIFFGVDNNNREIKGSSKENFEEWLMDTVFGRYVTPSIIPLYEEINTPEGRVAVVTIEQGINKPYFVKEGDRETPYIRIGSTSKIADREQILRMAQESGYYHFEIAPVSGTSFQDIDKELFIHYYRNEFGEDLSGADEDLLIEKLNQLDLLVRNSFNEFSASIAGLVIFGKNPGRFLSNHGFRVIHYPGNDIETNHHFDQAYNLPLASVKNEKGEVIRSGLIETVMNKLGEIYAREELTDGIHRETVWIIPERALRELLVNAIIHRDYTKRNRNEIRIFNDRIEIESQGRLPNTLTIEKIKAGQKYQRNPILVRFAQDFGLMEHKGLGIRKIVIETLRNAGMKEALMEETEETFKLTIFRPLH</sequence>
<protein>
    <submittedName>
        <fullName evidence="2">DNA binding domain-containing protein</fullName>
    </submittedName>
</protein>
<dbReference type="Proteomes" id="UP001056426">
    <property type="component" value="Chromosome"/>
</dbReference>
<dbReference type="AlphaFoldDB" id="A0A9J6ZPP0"/>
<dbReference type="Gene3D" id="3.30.565.60">
    <property type="match status" value="1"/>
</dbReference>
<dbReference type="InterPro" id="IPR007421">
    <property type="entry name" value="Schlafen_AlbA_2_dom"/>
</dbReference>
<evidence type="ECO:0000259" key="1">
    <source>
        <dbReference type="Pfam" id="PF04326"/>
    </source>
</evidence>
<gene>
    <name evidence="2" type="ORF">M9189_11715</name>
</gene>
<proteinExistence type="predicted"/>
<accession>A0A9J6ZPP0</accession>
<dbReference type="Pfam" id="PF13749">
    <property type="entry name" value="HATPase_c_4"/>
    <property type="match status" value="1"/>
</dbReference>
<keyword evidence="3" id="KW-1185">Reference proteome</keyword>
<reference evidence="2" key="1">
    <citation type="submission" date="2022-05" db="EMBL/GenBank/DDBJ databases">
        <authorList>
            <person name="Sun X."/>
        </authorList>
    </citation>
    <scope>NUCLEOTIDE SEQUENCE</scope>
    <source>
        <strain evidence="2">Ai-910</strain>
    </source>
</reference>
<dbReference type="Gene3D" id="3.30.950.30">
    <property type="entry name" value="Schlafen, AAA domain"/>
    <property type="match status" value="1"/>
</dbReference>
<dbReference type="PANTHER" id="PTHR30595:SF6">
    <property type="entry name" value="SCHLAFEN ALBA-2 DOMAIN-CONTAINING PROTEIN"/>
    <property type="match status" value="1"/>
</dbReference>
<dbReference type="InterPro" id="IPR038475">
    <property type="entry name" value="RecG_C_sf"/>
</dbReference>
<dbReference type="PANTHER" id="PTHR30595">
    <property type="entry name" value="GLPR-RELATED TRANSCRIPTIONAL REPRESSOR"/>
    <property type="match status" value="1"/>
</dbReference>
<evidence type="ECO:0000313" key="3">
    <source>
        <dbReference type="Proteomes" id="UP001056426"/>
    </source>
</evidence>
<name>A0A9J6ZPP0_9BACT</name>
<feature type="domain" description="Schlafen AlbA-2" evidence="1">
    <location>
        <begin position="14"/>
        <end position="129"/>
    </location>
</feature>
<dbReference type="EMBL" id="CP098400">
    <property type="protein sequence ID" value="URW79519.1"/>
    <property type="molecule type" value="Genomic_DNA"/>
</dbReference>
<dbReference type="RefSeq" id="WP_250723466.1">
    <property type="nucleotide sequence ID" value="NZ_CP098400.1"/>
</dbReference>
<organism evidence="2 3">
    <name type="scientific">Xiashengella succiniciproducens</name>
    <dbReference type="NCBI Taxonomy" id="2949635"/>
    <lineage>
        <taxon>Bacteria</taxon>
        <taxon>Pseudomonadati</taxon>
        <taxon>Bacteroidota</taxon>
        <taxon>Bacteroidia</taxon>
        <taxon>Marinilabiliales</taxon>
        <taxon>Marinilabiliaceae</taxon>
        <taxon>Xiashengella</taxon>
    </lineage>
</organism>
<dbReference type="Pfam" id="PF04326">
    <property type="entry name" value="SLFN_AlbA_2"/>
    <property type="match status" value="1"/>
</dbReference>